<accession>A0A2T5M086</accession>
<dbReference type="GeneID" id="63813915"/>
<dbReference type="Proteomes" id="UP000244073">
    <property type="component" value="Unassembled WGS sequence"/>
</dbReference>
<dbReference type="AlphaFoldDB" id="A0A2T5M086"/>
<evidence type="ECO:0000313" key="1">
    <source>
        <dbReference type="EMBL" id="PTU21945.1"/>
    </source>
</evidence>
<dbReference type="VEuPathDB" id="FungiDB:P175DRAFT_0500839"/>
<organism evidence="1 2">
    <name type="scientific">Aspergillus ochraceoroseus IBT 24754</name>
    <dbReference type="NCBI Taxonomy" id="1392256"/>
    <lineage>
        <taxon>Eukaryota</taxon>
        <taxon>Fungi</taxon>
        <taxon>Dikarya</taxon>
        <taxon>Ascomycota</taxon>
        <taxon>Pezizomycotina</taxon>
        <taxon>Eurotiomycetes</taxon>
        <taxon>Eurotiomycetidae</taxon>
        <taxon>Eurotiales</taxon>
        <taxon>Aspergillaceae</taxon>
        <taxon>Aspergillus</taxon>
        <taxon>Aspergillus subgen. Nidulantes</taxon>
    </lineage>
</organism>
<dbReference type="EMBL" id="MSFN02000003">
    <property type="protein sequence ID" value="PTU21945.1"/>
    <property type="molecule type" value="Genomic_DNA"/>
</dbReference>
<dbReference type="RefSeq" id="XP_040753337.1">
    <property type="nucleotide sequence ID" value="XM_040897033.1"/>
</dbReference>
<reference evidence="1 2" key="1">
    <citation type="journal article" date="2018" name="Proc. Natl. Acad. Sci. U.S.A.">
        <title>Linking secondary metabolites to gene clusters through genome sequencing of six diverse Aspergillus species.</title>
        <authorList>
            <person name="Kaerboelling I."/>
            <person name="Vesth T.C."/>
            <person name="Frisvad J.C."/>
            <person name="Nybo J.L."/>
            <person name="Theobald S."/>
            <person name="Kuo A."/>
            <person name="Bowyer P."/>
            <person name="Matsuda Y."/>
            <person name="Mondo S."/>
            <person name="Lyhne E.K."/>
            <person name="Kogle M.E."/>
            <person name="Clum A."/>
            <person name="Lipzen A."/>
            <person name="Salamov A."/>
            <person name="Ngan C.Y."/>
            <person name="Daum C."/>
            <person name="Chiniquy J."/>
            <person name="Barry K."/>
            <person name="LaButti K."/>
            <person name="Haridas S."/>
            <person name="Simmons B.A."/>
            <person name="Magnuson J.K."/>
            <person name="Mortensen U.H."/>
            <person name="Larsen T.O."/>
            <person name="Grigoriev I.V."/>
            <person name="Baker S.E."/>
            <person name="Andersen M.R."/>
        </authorList>
    </citation>
    <scope>NUCLEOTIDE SEQUENCE [LARGE SCALE GENOMIC DNA]</scope>
    <source>
        <strain evidence="1 2">IBT 24754</strain>
    </source>
</reference>
<proteinExistence type="predicted"/>
<comment type="caution">
    <text evidence="1">The sequence shown here is derived from an EMBL/GenBank/DDBJ whole genome shotgun (WGS) entry which is preliminary data.</text>
</comment>
<name>A0A2T5M086_9EURO</name>
<gene>
    <name evidence="1" type="ORF">P175DRAFT_0500839</name>
</gene>
<sequence>MEGVMNGLSRRLGFWRSRSHSFPLASLKESRTRIRALIPYGAVYVAVAYCVRKEIMPDTEFYRVLISRNYSGGRINGIHAVLHRGDECGRLPKCPP</sequence>
<evidence type="ECO:0000313" key="2">
    <source>
        <dbReference type="Proteomes" id="UP000244073"/>
    </source>
</evidence>
<protein>
    <submittedName>
        <fullName evidence="1">Uncharacterized protein</fullName>
    </submittedName>
</protein>